<feature type="non-terminal residue" evidence="11">
    <location>
        <position position="344"/>
    </location>
</feature>
<evidence type="ECO:0000256" key="6">
    <source>
        <dbReference type="ARBA" id="ARBA00023157"/>
    </source>
</evidence>
<proteinExistence type="predicted"/>
<feature type="domain" description="Peptidase M12B" evidence="10">
    <location>
        <begin position="101"/>
        <end position="238"/>
    </location>
</feature>
<keyword evidence="3" id="KW-0378">Hydrolase</keyword>
<sequence length="344" mass="36122">MVGMLVVVVVVVVVVEVVVLVAVVVVVVVIVLVVVEVVEEVVVVVVVVIVVVVVVAAAVVVVVVVVVAAAAAAAEAVPNTSAAASFTEEYRVSGSPWDTVDALSALSSFSDFAVGTGADFLNPYDHSMLFTGYDLSSVTETGITLTTTGLAYTSTLCRTDGKSVSVVEDHGGFQSIDTASHELGHSLSAKHDGEENLCRSTDRYIMAGGTFPQTDANLLNPWQFSVCSANYFTTFITDEIRSTRGQYCLNFPLAVSASIPDVSDRLPGQEVSPDQQCAQIYGDSSRLCRGREFGDDICTAMFCFDPATVGTCYEQTAARGTTCGDGKLCIDGECVADPRAPAVD</sequence>
<evidence type="ECO:0000256" key="1">
    <source>
        <dbReference type="ARBA" id="ARBA00022670"/>
    </source>
</evidence>
<feature type="transmembrane region" description="Helical" evidence="9">
    <location>
        <begin position="6"/>
        <end position="34"/>
    </location>
</feature>
<dbReference type="Gene3D" id="3.40.1620.60">
    <property type="match status" value="1"/>
</dbReference>
<dbReference type="Pfam" id="PF13582">
    <property type="entry name" value="Reprolysin_3"/>
    <property type="match status" value="1"/>
</dbReference>
<keyword evidence="9" id="KW-0472">Membrane</keyword>
<dbReference type="PROSITE" id="PS50215">
    <property type="entry name" value="ADAM_MEPRO"/>
    <property type="match status" value="1"/>
</dbReference>
<dbReference type="InterPro" id="IPR024079">
    <property type="entry name" value="MetalloPept_cat_dom_sf"/>
</dbReference>
<dbReference type="InterPro" id="IPR041645">
    <property type="entry name" value="ADAMTS_CR_2"/>
</dbReference>
<dbReference type="SMART" id="SM00608">
    <property type="entry name" value="ACR"/>
    <property type="match status" value="1"/>
</dbReference>
<comment type="caution">
    <text evidence="11">The sequence shown here is derived from an EMBL/GenBank/DDBJ whole genome shotgun (WGS) entry which is preliminary data.</text>
</comment>
<keyword evidence="6" id="KW-1015">Disulfide bond</keyword>
<keyword evidence="7" id="KW-0325">Glycoprotein</keyword>
<dbReference type="Pfam" id="PF17771">
    <property type="entry name" value="ADAMTS_CR_2"/>
    <property type="match status" value="1"/>
</dbReference>
<evidence type="ECO:0000256" key="8">
    <source>
        <dbReference type="PROSITE-ProRule" id="PRU00276"/>
    </source>
</evidence>
<dbReference type="InterPro" id="IPR050439">
    <property type="entry name" value="ADAMTS_ADAMTS-like"/>
</dbReference>
<feature type="binding site" evidence="8">
    <location>
        <position position="181"/>
    </location>
    <ligand>
        <name>Zn(2+)</name>
        <dbReference type="ChEBI" id="CHEBI:29105"/>
        <note>catalytic</note>
    </ligand>
</feature>
<feature type="active site" evidence="8">
    <location>
        <position position="182"/>
    </location>
</feature>
<organism evidence="11 12">
    <name type="scientific">Elysia marginata</name>
    <dbReference type="NCBI Taxonomy" id="1093978"/>
    <lineage>
        <taxon>Eukaryota</taxon>
        <taxon>Metazoa</taxon>
        <taxon>Spiralia</taxon>
        <taxon>Lophotrochozoa</taxon>
        <taxon>Mollusca</taxon>
        <taxon>Gastropoda</taxon>
        <taxon>Heterobranchia</taxon>
        <taxon>Euthyneura</taxon>
        <taxon>Panpulmonata</taxon>
        <taxon>Sacoglossa</taxon>
        <taxon>Placobranchoidea</taxon>
        <taxon>Plakobranchidae</taxon>
        <taxon>Elysia</taxon>
    </lineage>
</organism>
<evidence type="ECO:0000256" key="9">
    <source>
        <dbReference type="SAM" id="Phobius"/>
    </source>
</evidence>
<dbReference type="EMBL" id="BMAT01006414">
    <property type="protein sequence ID" value="GFS12265.1"/>
    <property type="molecule type" value="Genomic_DNA"/>
</dbReference>
<evidence type="ECO:0000313" key="11">
    <source>
        <dbReference type="EMBL" id="GFS12265.1"/>
    </source>
</evidence>
<keyword evidence="5 11" id="KW-0482">Metalloprotease</keyword>
<keyword evidence="9" id="KW-1133">Transmembrane helix</keyword>
<feature type="binding site" evidence="8">
    <location>
        <position position="185"/>
    </location>
    <ligand>
        <name>Zn(2+)</name>
        <dbReference type="ChEBI" id="CHEBI:29105"/>
        <note>catalytic</note>
    </ligand>
</feature>
<dbReference type="Gene3D" id="3.40.390.10">
    <property type="entry name" value="Collagenase (Catalytic Domain)"/>
    <property type="match status" value="1"/>
</dbReference>
<reference evidence="11 12" key="1">
    <citation type="journal article" date="2021" name="Elife">
        <title>Chloroplast acquisition without the gene transfer in kleptoplastic sea slugs, Plakobranchus ocellatus.</title>
        <authorList>
            <person name="Maeda T."/>
            <person name="Takahashi S."/>
            <person name="Yoshida T."/>
            <person name="Shimamura S."/>
            <person name="Takaki Y."/>
            <person name="Nagai Y."/>
            <person name="Toyoda A."/>
            <person name="Suzuki Y."/>
            <person name="Arimoto A."/>
            <person name="Ishii H."/>
            <person name="Satoh N."/>
            <person name="Nishiyama T."/>
            <person name="Hasebe M."/>
            <person name="Maruyama T."/>
            <person name="Minagawa J."/>
            <person name="Obokata J."/>
            <person name="Shigenobu S."/>
        </authorList>
    </citation>
    <scope>NUCLEOTIDE SEQUENCE [LARGE SCALE GENOMIC DNA]</scope>
</reference>
<dbReference type="AlphaFoldDB" id="A0AAV4IQQ4"/>
<protein>
    <submittedName>
        <fullName evidence="11">A disintegrin and metalloproteinase with thrombospondin motifs 18</fullName>
    </submittedName>
</protein>
<dbReference type="GO" id="GO:0004222">
    <property type="term" value="F:metalloendopeptidase activity"/>
    <property type="evidence" value="ECO:0007669"/>
    <property type="project" value="InterPro"/>
</dbReference>
<keyword evidence="9" id="KW-0812">Transmembrane</keyword>
<feature type="binding site" evidence="8">
    <location>
        <position position="191"/>
    </location>
    <ligand>
        <name>Zn(2+)</name>
        <dbReference type="ChEBI" id="CHEBI:29105"/>
        <note>catalytic</note>
    </ligand>
</feature>
<evidence type="ECO:0000313" key="12">
    <source>
        <dbReference type="Proteomes" id="UP000762676"/>
    </source>
</evidence>
<dbReference type="GO" id="GO:0046872">
    <property type="term" value="F:metal ion binding"/>
    <property type="evidence" value="ECO:0007669"/>
    <property type="project" value="UniProtKB-KW"/>
</dbReference>
<evidence type="ECO:0000256" key="2">
    <source>
        <dbReference type="ARBA" id="ARBA00022723"/>
    </source>
</evidence>
<keyword evidence="12" id="KW-1185">Reference proteome</keyword>
<feature type="transmembrane region" description="Helical" evidence="9">
    <location>
        <begin position="41"/>
        <end position="74"/>
    </location>
</feature>
<dbReference type="GO" id="GO:0006508">
    <property type="term" value="P:proteolysis"/>
    <property type="evidence" value="ECO:0007669"/>
    <property type="project" value="UniProtKB-KW"/>
</dbReference>
<keyword evidence="4 8" id="KW-0862">Zinc</keyword>
<comment type="caution">
    <text evidence="8">Lacks conserved residue(s) required for the propagation of feature annotation.</text>
</comment>
<evidence type="ECO:0000256" key="7">
    <source>
        <dbReference type="ARBA" id="ARBA00023180"/>
    </source>
</evidence>
<dbReference type="SUPFAM" id="SSF55486">
    <property type="entry name" value="Metalloproteases ('zincins'), catalytic domain"/>
    <property type="match status" value="1"/>
</dbReference>
<evidence type="ECO:0000256" key="5">
    <source>
        <dbReference type="ARBA" id="ARBA00023049"/>
    </source>
</evidence>
<keyword evidence="2 8" id="KW-0479">Metal-binding</keyword>
<accession>A0AAV4IQQ4</accession>
<name>A0AAV4IQQ4_9GAST</name>
<keyword evidence="1" id="KW-0645">Protease</keyword>
<evidence type="ECO:0000256" key="4">
    <source>
        <dbReference type="ARBA" id="ARBA00022833"/>
    </source>
</evidence>
<evidence type="ECO:0000259" key="10">
    <source>
        <dbReference type="PROSITE" id="PS50215"/>
    </source>
</evidence>
<evidence type="ECO:0000256" key="3">
    <source>
        <dbReference type="ARBA" id="ARBA00022801"/>
    </source>
</evidence>
<gene>
    <name evidence="11" type="ORF">ElyMa_003106600</name>
</gene>
<dbReference type="InterPro" id="IPR001590">
    <property type="entry name" value="Peptidase_M12B"/>
</dbReference>
<dbReference type="InterPro" id="IPR006586">
    <property type="entry name" value="ADAM_Cys-rich"/>
</dbReference>
<dbReference type="Proteomes" id="UP000762676">
    <property type="component" value="Unassembled WGS sequence"/>
</dbReference>
<dbReference type="PANTHER" id="PTHR13723">
    <property type="entry name" value="ADAMTS A DISINTEGRIN AND METALLOPROTEASE WITH THROMBOSPONDIN MOTIFS PROTEASE"/>
    <property type="match status" value="1"/>
</dbReference>